<evidence type="ECO:0000313" key="2">
    <source>
        <dbReference type="EMBL" id="ADB15433.1"/>
    </source>
</evidence>
<protein>
    <recommendedName>
        <fullName evidence="1">Probable sensor domain-containing protein</fullName>
    </recommendedName>
</protein>
<reference evidence="2 3" key="1">
    <citation type="journal article" date="2009" name="Stand. Genomic Sci.">
        <title>Complete genome sequence of Pirellula staleyi type strain (ATCC 27377).</title>
        <authorList>
            <person name="Clum A."/>
            <person name="Tindall B.J."/>
            <person name="Sikorski J."/>
            <person name="Ivanova N."/>
            <person name="Mavrommatis K."/>
            <person name="Lucas S."/>
            <person name="Glavina del Rio T."/>
            <person name="Nolan M."/>
            <person name="Chen F."/>
            <person name="Tice H."/>
            <person name="Pitluck S."/>
            <person name="Cheng J.F."/>
            <person name="Chertkov O."/>
            <person name="Brettin T."/>
            <person name="Han C."/>
            <person name="Detter J.C."/>
            <person name="Kuske C."/>
            <person name="Bruce D."/>
            <person name="Goodwin L."/>
            <person name="Ovchinikova G."/>
            <person name="Pati A."/>
            <person name="Mikhailova N."/>
            <person name="Chen A."/>
            <person name="Palaniappan K."/>
            <person name="Land M."/>
            <person name="Hauser L."/>
            <person name="Chang Y.J."/>
            <person name="Jeffries C.D."/>
            <person name="Chain P."/>
            <person name="Rohde M."/>
            <person name="Goker M."/>
            <person name="Bristow J."/>
            <person name="Eisen J.A."/>
            <person name="Markowitz V."/>
            <person name="Hugenholtz P."/>
            <person name="Kyrpides N.C."/>
            <person name="Klenk H.P."/>
            <person name="Lapidus A."/>
        </authorList>
    </citation>
    <scope>NUCLEOTIDE SEQUENCE [LARGE SCALE GENOMIC DNA]</scope>
    <source>
        <strain evidence="3">ATCC 27377 / DSM 6068 / ICPB 4128</strain>
    </source>
</reference>
<dbReference type="AlphaFoldDB" id="D2R5H4"/>
<dbReference type="STRING" id="530564.Psta_0747"/>
<dbReference type="HOGENOM" id="CLU_052961_0_0_0"/>
<evidence type="ECO:0000313" key="3">
    <source>
        <dbReference type="Proteomes" id="UP000001887"/>
    </source>
</evidence>
<dbReference type="eggNOG" id="ENOG502Z9MV">
    <property type="taxonomic scope" value="Bacteria"/>
</dbReference>
<dbReference type="InterPro" id="IPR036888">
    <property type="entry name" value="DNA_integrity_DisA_N_sf"/>
</dbReference>
<gene>
    <name evidence="2" type="ordered locus">Psta_0747</name>
</gene>
<dbReference type="KEGG" id="psl:Psta_0747"/>
<keyword evidence="3" id="KW-1185">Reference proteome</keyword>
<proteinExistence type="predicted"/>
<dbReference type="Proteomes" id="UP000001887">
    <property type="component" value="Chromosome"/>
</dbReference>
<dbReference type="InterPro" id="IPR048551">
    <property type="entry name" value="DACNV"/>
</dbReference>
<feature type="domain" description="Probable sensor" evidence="1">
    <location>
        <begin position="28"/>
        <end position="125"/>
    </location>
</feature>
<dbReference type="Pfam" id="PF21751">
    <property type="entry name" value="DACNV"/>
    <property type="match status" value="1"/>
</dbReference>
<dbReference type="EMBL" id="CP001848">
    <property type="protein sequence ID" value="ADB15433.1"/>
    <property type="molecule type" value="Genomic_DNA"/>
</dbReference>
<dbReference type="SUPFAM" id="SSF143597">
    <property type="entry name" value="YojJ-like"/>
    <property type="match status" value="1"/>
</dbReference>
<organism evidence="2 3">
    <name type="scientific">Pirellula staleyi (strain ATCC 27377 / DSM 6068 / ICPB 4128)</name>
    <name type="common">Pirella staleyi</name>
    <dbReference type="NCBI Taxonomy" id="530564"/>
    <lineage>
        <taxon>Bacteria</taxon>
        <taxon>Pseudomonadati</taxon>
        <taxon>Planctomycetota</taxon>
        <taxon>Planctomycetia</taxon>
        <taxon>Pirellulales</taxon>
        <taxon>Pirellulaceae</taxon>
        <taxon>Pirellula</taxon>
    </lineage>
</organism>
<dbReference type="OrthoDB" id="177520at2"/>
<accession>D2R5H4</accession>
<sequence length="425" mass="48142">MTEPLGTSLYPPDLAEEVKKRWAIADHPAHCLPDPASLSRFLDVSYQASLLREEGELVRCRLIYGSPQEFLAWADRAEELVVLEFDHACPLSPHEIRKLASAAAIERSLLGVELRDDQLVIWGLILTGTRWINRMDGGRYLGQPLPSNLVIQILGPGHLVIASGHERVVENTSSLLLSQGFDPFHSKWLPAKFREARATLVEQLPVHEQMTPTTRICDSFVKMAAQSIIRRTLNLVRQRKHGGMLVYLPRETIESDMLHQWFRFRVMFCQEDSTLRFRTVMKRLLSRLLVLGSEQNLSVVTWEDYQRIQDPELASLDESLVEFAHLLADLMSVDGTLVLNREFQLIGFGGEILGDLHVLKIHRARDLEATETVVEPADASGTRHRSAYRLVLSLPDALAVVVSQDGAIRFVAHHEGKLTYWPYLP</sequence>
<name>D2R5H4_PIRSD</name>
<evidence type="ECO:0000259" key="1">
    <source>
        <dbReference type="Pfam" id="PF21751"/>
    </source>
</evidence>